<evidence type="ECO:0000313" key="2">
    <source>
        <dbReference type="Proteomes" id="UP000681720"/>
    </source>
</evidence>
<gene>
    <name evidence="1" type="ORF">GIL414_LOCUS65055</name>
</gene>
<proteinExistence type="predicted"/>
<feature type="non-terminal residue" evidence="1">
    <location>
        <position position="23"/>
    </location>
</feature>
<comment type="caution">
    <text evidence="1">The sequence shown here is derived from an EMBL/GenBank/DDBJ whole genome shotgun (WGS) entry which is preliminary data.</text>
</comment>
<evidence type="ECO:0000313" key="1">
    <source>
        <dbReference type="EMBL" id="CAF5150752.1"/>
    </source>
</evidence>
<organism evidence="1 2">
    <name type="scientific">Rotaria magnacalcarata</name>
    <dbReference type="NCBI Taxonomy" id="392030"/>
    <lineage>
        <taxon>Eukaryota</taxon>
        <taxon>Metazoa</taxon>
        <taxon>Spiralia</taxon>
        <taxon>Gnathifera</taxon>
        <taxon>Rotifera</taxon>
        <taxon>Eurotatoria</taxon>
        <taxon>Bdelloidea</taxon>
        <taxon>Philodinida</taxon>
        <taxon>Philodinidae</taxon>
        <taxon>Rotaria</taxon>
    </lineage>
</organism>
<name>A0A8S3G543_9BILA</name>
<dbReference type="Proteomes" id="UP000681720">
    <property type="component" value="Unassembled WGS sequence"/>
</dbReference>
<protein>
    <submittedName>
        <fullName evidence="1">Uncharacterized protein</fullName>
    </submittedName>
</protein>
<reference evidence="1" key="1">
    <citation type="submission" date="2021-02" db="EMBL/GenBank/DDBJ databases">
        <authorList>
            <person name="Nowell W R."/>
        </authorList>
    </citation>
    <scope>NUCLEOTIDE SEQUENCE</scope>
</reference>
<dbReference type="EMBL" id="CAJOBJ010287552">
    <property type="protein sequence ID" value="CAF5150752.1"/>
    <property type="molecule type" value="Genomic_DNA"/>
</dbReference>
<sequence>MVPIDVVVEKCDGIDSLSGLTIK</sequence>
<accession>A0A8S3G543</accession>
<dbReference type="AlphaFoldDB" id="A0A8S3G543"/>